<dbReference type="Proteomes" id="UP000192578">
    <property type="component" value="Unassembled WGS sequence"/>
</dbReference>
<evidence type="ECO:0008006" key="3">
    <source>
        <dbReference type="Google" id="ProtNLM"/>
    </source>
</evidence>
<proteinExistence type="predicted"/>
<accession>A0A9X6NFU7</accession>
<evidence type="ECO:0000313" key="2">
    <source>
        <dbReference type="Proteomes" id="UP000192578"/>
    </source>
</evidence>
<name>A0A9X6NFU7_HYPEX</name>
<comment type="caution">
    <text evidence="1">The sequence shown here is derived from an EMBL/GenBank/DDBJ whole genome shotgun (WGS) entry which is preliminary data.</text>
</comment>
<organism evidence="1 2">
    <name type="scientific">Hypsibius exemplaris</name>
    <name type="common">Freshwater tardigrade</name>
    <dbReference type="NCBI Taxonomy" id="2072580"/>
    <lineage>
        <taxon>Eukaryota</taxon>
        <taxon>Metazoa</taxon>
        <taxon>Ecdysozoa</taxon>
        <taxon>Tardigrada</taxon>
        <taxon>Eutardigrada</taxon>
        <taxon>Parachela</taxon>
        <taxon>Hypsibioidea</taxon>
        <taxon>Hypsibiidae</taxon>
        <taxon>Hypsibius</taxon>
    </lineage>
</organism>
<dbReference type="EMBL" id="MTYJ01000306">
    <property type="protein sequence ID" value="OWA53177.1"/>
    <property type="molecule type" value="Genomic_DNA"/>
</dbReference>
<gene>
    <name evidence="1" type="ORF">BV898_17611</name>
</gene>
<protein>
    <recommendedName>
        <fullName evidence="3">SGNH domain-containing protein</fullName>
    </recommendedName>
</protein>
<reference evidence="2" key="1">
    <citation type="submission" date="2017-01" db="EMBL/GenBank/DDBJ databases">
        <title>Comparative genomics of anhydrobiosis in the tardigrade Hypsibius dujardini.</title>
        <authorList>
            <person name="Yoshida Y."/>
            <person name="Koutsovoulos G."/>
            <person name="Laetsch D."/>
            <person name="Stevens L."/>
            <person name="Kumar S."/>
            <person name="Horikawa D."/>
            <person name="Ishino K."/>
            <person name="Komine S."/>
            <person name="Tomita M."/>
            <person name="Blaxter M."/>
            <person name="Arakawa K."/>
        </authorList>
    </citation>
    <scope>NUCLEOTIDE SEQUENCE [LARGE SCALE GENOMIC DNA]</scope>
    <source>
        <strain evidence="2">Z151</strain>
    </source>
</reference>
<dbReference type="AlphaFoldDB" id="A0A9X6NFU7"/>
<keyword evidence="2" id="KW-1185">Reference proteome</keyword>
<sequence>MWSRARIYSLKVDDVRRFSLFETCGHFSSHNQTDTKWTTDEGKLKLHSRNESALCMRRLRAQRPFTNIVLVGDSRTRQLRDGLIYQLTGTDRDWLANRSIQPSRNHRHERQVQLLSLFPEATAVRLEYIYTFNTHQAVYNVKKYLKTDKSAGTPDLLLIGGSDWPVESFRPFKKMAQDSKILTELLAILSDLAEQTLVVWTPQTPLSQAQVARSKITNEELTAHNAVVRSALASRPSRIHYWESYLSTFRLSESLDGLHLGPVAKYFDVQILLNVLCGAQNK</sequence>
<evidence type="ECO:0000313" key="1">
    <source>
        <dbReference type="EMBL" id="OWA53177.1"/>
    </source>
</evidence>